<sequence>MDKVIQESQSKIHVLPHQQYTSPLGFLSPSSVSSDPLHQFKQWLKEAVQADVSEPEAMSLSTVALGPTPFPSSRIVLLKTVDARGFVFFTNYTSRKSKELDANPAAALAFYWPSVHRSVRVVGTVEKVSEQESTEYFHSRPRESQLGAWASKQSSVVSEDDVAQRLDKIRERFDGREVDKPPFWGGWRVLPKEIEFWTGRPSRLHDRVRYLLDAEGKWTIERIAP</sequence>
<protein>
    <recommendedName>
        <fullName evidence="4">pyridoxal 5'-phosphate synthase</fullName>
        <ecNumber evidence="4">1.4.3.5</ecNumber>
    </recommendedName>
</protein>
<evidence type="ECO:0000256" key="4">
    <source>
        <dbReference type="ARBA" id="ARBA00012801"/>
    </source>
</evidence>
<keyword evidence="7" id="KW-0560">Oxidoreductase</keyword>
<dbReference type="OrthoDB" id="303614at2759"/>
<dbReference type="Pfam" id="PF01243">
    <property type="entry name" value="PNPOx_N"/>
    <property type="match status" value="1"/>
</dbReference>
<dbReference type="HAMAP" id="MF_01629">
    <property type="entry name" value="PdxH"/>
    <property type="match status" value="1"/>
</dbReference>
<dbReference type="PANTHER" id="PTHR10851:SF0">
    <property type="entry name" value="PYRIDOXINE-5'-PHOSPHATE OXIDASE"/>
    <property type="match status" value="1"/>
</dbReference>
<dbReference type="InterPro" id="IPR012349">
    <property type="entry name" value="Split_barrel_FMN-bd"/>
</dbReference>
<evidence type="ECO:0000256" key="6">
    <source>
        <dbReference type="ARBA" id="ARBA00022643"/>
    </source>
</evidence>
<dbReference type="EMBL" id="KN880505">
    <property type="protein sequence ID" value="KIY68309.1"/>
    <property type="molecule type" value="Genomic_DNA"/>
</dbReference>
<dbReference type="Gene3D" id="2.30.110.10">
    <property type="entry name" value="Electron Transport, Fmn-binding Protein, Chain A"/>
    <property type="match status" value="1"/>
</dbReference>
<reference evidence="10 11" key="1">
    <citation type="journal article" date="2015" name="Fungal Genet. Biol.">
        <title>Evolution of novel wood decay mechanisms in Agaricales revealed by the genome sequences of Fistulina hepatica and Cylindrobasidium torrendii.</title>
        <authorList>
            <person name="Floudas D."/>
            <person name="Held B.W."/>
            <person name="Riley R."/>
            <person name="Nagy L.G."/>
            <person name="Koehler G."/>
            <person name="Ransdell A.S."/>
            <person name="Younus H."/>
            <person name="Chow J."/>
            <person name="Chiniquy J."/>
            <person name="Lipzen A."/>
            <person name="Tritt A."/>
            <person name="Sun H."/>
            <person name="Haridas S."/>
            <person name="LaButti K."/>
            <person name="Ohm R.A."/>
            <person name="Kues U."/>
            <person name="Blanchette R.A."/>
            <person name="Grigoriev I.V."/>
            <person name="Minto R.E."/>
            <person name="Hibbett D.S."/>
        </authorList>
    </citation>
    <scope>NUCLEOTIDE SEQUENCE [LARGE SCALE GENOMIC DNA]</scope>
    <source>
        <strain evidence="10 11">FP15055 ss-10</strain>
    </source>
</reference>
<evidence type="ECO:0000256" key="5">
    <source>
        <dbReference type="ARBA" id="ARBA00022630"/>
    </source>
</evidence>
<dbReference type="NCBIfam" id="TIGR00558">
    <property type="entry name" value="pdxH"/>
    <property type="match status" value="1"/>
</dbReference>
<evidence type="ECO:0000259" key="9">
    <source>
        <dbReference type="Pfam" id="PF10590"/>
    </source>
</evidence>
<dbReference type="AlphaFoldDB" id="A0A0D7BDS4"/>
<dbReference type="UniPathway" id="UPA01068">
    <property type="reaction ID" value="UER00304"/>
</dbReference>
<dbReference type="NCBIfam" id="NF004231">
    <property type="entry name" value="PRK05679.1"/>
    <property type="match status" value="1"/>
</dbReference>
<dbReference type="GO" id="GO:0010181">
    <property type="term" value="F:FMN binding"/>
    <property type="evidence" value="ECO:0007669"/>
    <property type="project" value="InterPro"/>
</dbReference>
<dbReference type="STRING" id="1314674.A0A0D7BDS4"/>
<evidence type="ECO:0000313" key="10">
    <source>
        <dbReference type="EMBL" id="KIY68309.1"/>
    </source>
</evidence>
<organism evidence="10 11">
    <name type="scientific">Cylindrobasidium torrendii FP15055 ss-10</name>
    <dbReference type="NCBI Taxonomy" id="1314674"/>
    <lineage>
        <taxon>Eukaryota</taxon>
        <taxon>Fungi</taxon>
        <taxon>Dikarya</taxon>
        <taxon>Basidiomycota</taxon>
        <taxon>Agaricomycotina</taxon>
        <taxon>Agaricomycetes</taxon>
        <taxon>Agaricomycetidae</taxon>
        <taxon>Agaricales</taxon>
        <taxon>Marasmiineae</taxon>
        <taxon>Physalacriaceae</taxon>
        <taxon>Cylindrobasidium</taxon>
    </lineage>
</organism>
<keyword evidence="6" id="KW-0288">FMN</keyword>
<dbReference type="InterPro" id="IPR000659">
    <property type="entry name" value="Pyridox_Oxase"/>
</dbReference>
<dbReference type="InterPro" id="IPR011576">
    <property type="entry name" value="Pyridox_Oxase_N"/>
</dbReference>
<evidence type="ECO:0000259" key="8">
    <source>
        <dbReference type="Pfam" id="PF01243"/>
    </source>
</evidence>
<comment type="cofactor">
    <cofactor evidence="1">
        <name>FMN</name>
        <dbReference type="ChEBI" id="CHEBI:58210"/>
    </cofactor>
</comment>
<feature type="domain" description="Pyridoxamine 5'-phosphate oxidase N-terminal" evidence="8">
    <location>
        <begin position="44"/>
        <end position="159"/>
    </location>
</feature>
<keyword evidence="5" id="KW-0285">Flavoprotein</keyword>
<evidence type="ECO:0000256" key="7">
    <source>
        <dbReference type="ARBA" id="ARBA00023002"/>
    </source>
</evidence>
<accession>A0A0D7BDS4</accession>
<evidence type="ECO:0000256" key="1">
    <source>
        <dbReference type="ARBA" id="ARBA00001917"/>
    </source>
</evidence>
<keyword evidence="11" id="KW-1185">Reference proteome</keyword>
<dbReference type="InterPro" id="IPR019576">
    <property type="entry name" value="Pyridoxamine_oxidase_dimer_C"/>
</dbReference>
<evidence type="ECO:0000256" key="3">
    <source>
        <dbReference type="ARBA" id="ARBA00005037"/>
    </source>
</evidence>
<dbReference type="PIRSF" id="PIRSF000190">
    <property type="entry name" value="Pyd_amn-ph_oxd"/>
    <property type="match status" value="1"/>
</dbReference>
<gene>
    <name evidence="10" type="ORF">CYLTODRAFT_395573</name>
</gene>
<dbReference type="Proteomes" id="UP000054007">
    <property type="component" value="Unassembled WGS sequence"/>
</dbReference>
<evidence type="ECO:0000313" key="11">
    <source>
        <dbReference type="Proteomes" id="UP000054007"/>
    </source>
</evidence>
<dbReference type="PANTHER" id="PTHR10851">
    <property type="entry name" value="PYRIDOXINE-5-PHOSPHATE OXIDASE"/>
    <property type="match status" value="1"/>
</dbReference>
<evidence type="ECO:0000256" key="2">
    <source>
        <dbReference type="ARBA" id="ARBA00004738"/>
    </source>
</evidence>
<dbReference type="SUPFAM" id="SSF50475">
    <property type="entry name" value="FMN-binding split barrel"/>
    <property type="match status" value="1"/>
</dbReference>
<comment type="pathway">
    <text evidence="3">Cofactor metabolism; pyridoxal 5'-phosphate salvage; pyridoxal 5'-phosphate from pyridoxine 5'-phosphate: step 1/1.</text>
</comment>
<feature type="domain" description="Pyridoxine 5'-phosphate oxidase dimerisation C-terminal" evidence="9">
    <location>
        <begin position="184"/>
        <end position="225"/>
    </location>
</feature>
<dbReference type="EC" id="1.4.3.5" evidence="4"/>
<comment type="pathway">
    <text evidence="2">Cofactor metabolism; pyridoxal 5'-phosphate salvage; pyridoxal 5'-phosphate from pyridoxamine 5'-phosphate: step 1/1.</text>
</comment>
<dbReference type="Pfam" id="PF10590">
    <property type="entry name" value="PNP_phzG_C"/>
    <property type="match status" value="1"/>
</dbReference>
<name>A0A0D7BDS4_9AGAR</name>
<dbReference type="GO" id="GO:0008615">
    <property type="term" value="P:pyridoxine biosynthetic process"/>
    <property type="evidence" value="ECO:0007669"/>
    <property type="project" value="InterPro"/>
</dbReference>
<dbReference type="GO" id="GO:0004733">
    <property type="term" value="F:pyridoxamine phosphate oxidase activity"/>
    <property type="evidence" value="ECO:0007669"/>
    <property type="project" value="UniProtKB-EC"/>
</dbReference>
<proteinExistence type="inferred from homology"/>